<name>A0A1G2QZH4_9BACT</name>
<protein>
    <recommendedName>
        <fullName evidence="3">Inositol monophosphatase</fullName>
    </recommendedName>
</protein>
<dbReference type="SUPFAM" id="SSF56655">
    <property type="entry name" value="Carbohydrate phosphatase"/>
    <property type="match status" value="1"/>
</dbReference>
<dbReference type="STRING" id="1802448.A2672_03295"/>
<reference evidence="1 2" key="1">
    <citation type="journal article" date="2016" name="Nat. Commun.">
        <title>Thousands of microbial genomes shed light on interconnected biogeochemical processes in an aquifer system.</title>
        <authorList>
            <person name="Anantharaman K."/>
            <person name="Brown C.T."/>
            <person name="Hug L.A."/>
            <person name="Sharon I."/>
            <person name="Castelle C.J."/>
            <person name="Probst A.J."/>
            <person name="Thomas B.C."/>
            <person name="Singh A."/>
            <person name="Wilkins M.J."/>
            <person name="Karaoz U."/>
            <person name="Brodie E.L."/>
            <person name="Williams K.H."/>
            <person name="Hubbard S.S."/>
            <person name="Banfield J.F."/>
        </authorList>
    </citation>
    <scope>NUCLEOTIDE SEQUENCE [LARGE SCALE GENOMIC DNA]</scope>
</reference>
<sequence length="290" mass="32432">MDKETIQHILIEYLQKTIEKVHTVAAAGGGRKILGPVIERPDDVEIEIDRVGEEVLQHLLEKSGQSATVFSEPENGNIVVGDHPDFYGALDPFDNSVLFLWGFRHAWYTVLSFFDESGTLLCGGVGDILNRKAYVYDGRSVFLLDLRDGRKTPLQPSSRKSFAEPLVLASYVMSSQYSSKFFDVFGEFVRGMHPRALLYPYGGAHIYGYLASGQVDAYVMLDEPRSEIDPGFGVAKAAGCLIGEVDKEGNWKDYEFIPGKQHEKIPLFVAAASLELRDEIISHYKHYRSS</sequence>
<dbReference type="Proteomes" id="UP000178065">
    <property type="component" value="Unassembled WGS sequence"/>
</dbReference>
<dbReference type="EMBL" id="MHTT01000011">
    <property type="protein sequence ID" value="OHA65758.1"/>
    <property type="molecule type" value="Genomic_DNA"/>
</dbReference>
<evidence type="ECO:0000313" key="2">
    <source>
        <dbReference type="Proteomes" id="UP000178065"/>
    </source>
</evidence>
<proteinExistence type="predicted"/>
<comment type="caution">
    <text evidence="1">The sequence shown here is derived from an EMBL/GenBank/DDBJ whole genome shotgun (WGS) entry which is preliminary data.</text>
</comment>
<evidence type="ECO:0008006" key="3">
    <source>
        <dbReference type="Google" id="ProtNLM"/>
    </source>
</evidence>
<accession>A0A1G2QZH4</accession>
<organism evidence="1 2">
    <name type="scientific">Candidatus Wildermuthbacteria bacterium RIFCSPHIGHO2_01_FULL_49_22b</name>
    <dbReference type="NCBI Taxonomy" id="1802448"/>
    <lineage>
        <taxon>Bacteria</taxon>
        <taxon>Candidatus Wildermuthiibacteriota</taxon>
    </lineage>
</organism>
<dbReference type="AlphaFoldDB" id="A0A1G2QZH4"/>
<evidence type="ECO:0000313" key="1">
    <source>
        <dbReference type="EMBL" id="OHA65758.1"/>
    </source>
</evidence>
<gene>
    <name evidence="1" type="ORF">A2672_03295</name>
</gene>